<accession>A0ABT7DWX6</accession>
<evidence type="ECO:0000313" key="3">
    <source>
        <dbReference type="Proteomes" id="UP001172778"/>
    </source>
</evidence>
<dbReference type="SUPFAM" id="SSF109604">
    <property type="entry name" value="HD-domain/PDEase-like"/>
    <property type="match status" value="1"/>
</dbReference>
<sequence length="383" mass="42248">MAYGRIKPSDVHIGRPLQWDVFDEKGNLLLGKGHVISSENQLVRLLQLGMFADNAALQRSRGDVVIDETLPPSTVTLLLVARKKLETLFTQLEQATLEDNFVARMHEIVAHVEGGCSVNPNVALAMILLRQDGRYAIRHMVNAAVVVNLVCKSMGKTEDERRRIVAATLSMNFGMMDYQDKLKQQTTPLTPEQRAELEQHPFKSRELLANAGVLDELWLTAVLQHHEYIDGSGYPGKLKGDSVCQEAQLVSLADLFCARVTPRAYRAAVASNVALRGILLDRGKAFNPLLAAHFIKTLGIYPAGMMVKLANGEIGLVSEPTEKANCPIVSSFIGPRGAPLTIVLKRDTSLDLYAIRETVDPKSFAVHINMENIWGSAAVEYRI</sequence>
<keyword evidence="3" id="KW-1185">Reference proteome</keyword>
<name>A0ABT7DWX6_9NEIS</name>
<protein>
    <submittedName>
        <fullName evidence="2">HD domain-containing phosphohydrolase</fullName>
    </submittedName>
</protein>
<reference evidence="2" key="1">
    <citation type="submission" date="2023-03" db="EMBL/GenBank/DDBJ databases">
        <title>Chitinimonas shenzhenensis gen. nov., sp. nov., a novel member of family Burkholderiaceae isolated from activated sludge collected in Shen Zhen, China.</title>
        <authorList>
            <person name="Wang X."/>
        </authorList>
    </citation>
    <scope>NUCLEOTIDE SEQUENCE</scope>
    <source>
        <strain evidence="2">DQS-5</strain>
    </source>
</reference>
<dbReference type="PROSITE" id="PS51832">
    <property type="entry name" value="HD_GYP"/>
    <property type="match status" value="1"/>
</dbReference>
<evidence type="ECO:0000259" key="1">
    <source>
        <dbReference type="PROSITE" id="PS51832"/>
    </source>
</evidence>
<dbReference type="Gene3D" id="1.10.3210.10">
    <property type="entry name" value="Hypothetical protein af1432"/>
    <property type="match status" value="1"/>
</dbReference>
<dbReference type="CDD" id="cd00077">
    <property type="entry name" value="HDc"/>
    <property type="match status" value="1"/>
</dbReference>
<dbReference type="PANTHER" id="PTHR43155">
    <property type="entry name" value="CYCLIC DI-GMP PHOSPHODIESTERASE PA4108-RELATED"/>
    <property type="match status" value="1"/>
</dbReference>
<comment type="caution">
    <text evidence="2">The sequence shown here is derived from an EMBL/GenBank/DDBJ whole genome shotgun (WGS) entry which is preliminary data.</text>
</comment>
<dbReference type="InterPro" id="IPR003607">
    <property type="entry name" value="HD/PDEase_dom"/>
</dbReference>
<dbReference type="RefSeq" id="WP_284100835.1">
    <property type="nucleotide sequence ID" value="NZ_JARRAF010000010.1"/>
</dbReference>
<dbReference type="Proteomes" id="UP001172778">
    <property type="component" value="Unassembled WGS sequence"/>
</dbReference>
<feature type="domain" description="HD-GYP" evidence="1">
    <location>
        <begin position="114"/>
        <end position="310"/>
    </location>
</feature>
<dbReference type="PANTHER" id="PTHR43155:SF2">
    <property type="entry name" value="CYCLIC DI-GMP PHOSPHODIESTERASE PA4108"/>
    <property type="match status" value="1"/>
</dbReference>
<dbReference type="EMBL" id="JARRAF010000010">
    <property type="protein sequence ID" value="MDK2124526.1"/>
    <property type="molecule type" value="Genomic_DNA"/>
</dbReference>
<gene>
    <name evidence="2" type="ORF">PZA18_10735</name>
</gene>
<evidence type="ECO:0000313" key="2">
    <source>
        <dbReference type="EMBL" id="MDK2124526.1"/>
    </source>
</evidence>
<dbReference type="Pfam" id="PF13487">
    <property type="entry name" value="HD_5"/>
    <property type="match status" value="1"/>
</dbReference>
<dbReference type="InterPro" id="IPR037522">
    <property type="entry name" value="HD_GYP_dom"/>
</dbReference>
<organism evidence="2 3">
    <name type="scientific">Parachitinimonas caeni</name>
    <dbReference type="NCBI Taxonomy" id="3031301"/>
    <lineage>
        <taxon>Bacteria</taxon>
        <taxon>Pseudomonadati</taxon>
        <taxon>Pseudomonadota</taxon>
        <taxon>Betaproteobacteria</taxon>
        <taxon>Neisseriales</taxon>
        <taxon>Chitinibacteraceae</taxon>
        <taxon>Parachitinimonas</taxon>
    </lineage>
</organism>
<proteinExistence type="predicted"/>